<name>A0A8J3M309_9ACTN</name>
<dbReference type="NCBIfam" id="TIGR00229">
    <property type="entry name" value="sensory_box"/>
    <property type="match status" value="1"/>
</dbReference>
<dbReference type="GO" id="GO:0016791">
    <property type="term" value="F:phosphatase activity"/>
    <property type="evidence" value="ECO:0007669"/>
    <property type="project" value="TreeGrafter"/>
</dbReference>
<organism evidence="3 4">
    <name type="scientific">Planosporangium flavigriseum</name>
    <dbReference type="NCBI Taxonomy" id="373681"/>
    <lineage>
        <taxon>Bacteria</taxon>
        <taxon>Bacillati</taxon>
        <taxon>Actinomycetota</taxon>
        <taxon>Actinomycetes</taxon>
        <taxon>Micromonosporales</taxon>
        <taxon>Micromonosporaceae</taxon>
        <taxon>Planosporangium</taxon>
    </lineage>
</organism>
<comment type="caution">
    <text evidence="3">The sequence shown here is derived from an EMBL/GenBank/DDBJ whole genome shotgun (WGS) entry which is preliminary data.</text>
</comment>
<dbReference type="InterPro" id="IPR013655">
    <property type="entry name" value="PAS_fold_3"/>
</dbReference>
<dbReference type="InterPro" id="IPR000700">
    <property type="entry name" value="PAS-assoc_C"/>
</dbReference>
<dbReference type="Proteomes" id="UP000653674">
    <property type="component" value="Unassembled WGS sequence"/>
</dbReference>
<dbReference type="InterPro" id="IPR001610">
    <property type="entry name" value="PAC"/>
</dbReference>
<dbReference type="Gene3D" id="2.10.70.100">
    <property type="match status" value="1"/>
</dbReference>
<dbReference type="PROSITE" id="PS50113">
    <property type="entry name" value="PAC"/>
    <property type="match status" value="1"/>
</dbReference>
<dbReference type="AlphaFoldDB" id="A0A8J3M309"/>
<dbReference type="SMART" id="SM00331">
    <property type="entry name" value="PP2C_SIG"/>
    <property type="match status" value="1"/>
</dbReference>
<dbReference type="SUPFAM" id="SSF55785">
    <property type="entry name" value="PYP-like sensor domain (PAS domain)"/>
    <property type="match status" value="1"/>
</dbReference>
<accession>A0A8J3M309</accession>
<dbReference type="EMBL" id="BONU01000039">
    <property type="protein sequence ID" value="GIG75885.1"/>
    <property type="molecule type" value="Genomic_DNA"/>
</dbReference>
<dbReference type="InterPro" id="IPR035965">
    <property type="entry name" value="PAS-like_dom_sf"/>
</dbReference>
<dbReference type="InterPro" id="IPR036457">
    <property type="entry name" value="PPM-type-like_dom_sf"/>
</dbReference>
<dbReference type="CDD" id="cd00130">
    <property type="entry name" value="PAS"/>
    <property type="match status" value="1"/>
</dbReference>
<dbReference type="InterPro" id="IPR000014">
    <property type="entry name" value="PAS"/>
</dbReference>
<dbReference type="Pfam" id="PF08447">
    <property type="entry name" value="PAS_3"/>
    <property type="match status" value="1"/>
</dbReference>
<dbReference type="SUPFAM" id="SSF81606">
    <property type="entry name" value="PP2C-like"/>
    <property type="match status" value="1"/>
</dbReference>
<dbReference type="SMART" id="SM00086">
    <property type="entry name" value="PAC"/>
    <property type="match status" value="1"/>
</dbReference>
<evidence type="ECO:0000313" key="3">
    <source>
        <dbReference type="EMBL" id="GIG75885.1"/>
    </source>
</evidence>
<dbReference type="Gene3D" id="3.60.40.10">
    <property type="entry name" value="PPM-type phosphatase domain"/>
    <property type="match status" value="1"/>
</dbReference>
<keyword evidence="1" id="KW-0378">Hydrolase</keyword>
<gene>
    <name evidence="3" type="ORF">Pfl04_42890</name>
</gene>
<dbReference type="InterPro" id="IPR052016">
    <property type="entry name" value="Bact_Sigma-Reg"/>
</dbReference>
<dbReference type="PANTHER" id="PTHR43156:SF2">
    <property type="entry name" value="STAGE II SPORULATION PROTEIN E"/>
    <property type="match status" value="1"/>
</dbReference>
<evidence type="ECO:0000313" key="4">
    <source>
        <dbReference type="Proteomes" id="UP000653674"/>
    </source>
</evidence>
<dbReference type="InterPro" id="IPR001932">
    <property type="entry name" value="PPM-type_phosphatase-like_dom"/>
</dbReference>
<evidence type="ECO:0000256" key="1">
    <source>
        <dbReference type="ARBA" id="ARBA00022801"/>
    </source>
</evidence>
<protein>
    <recommendedName>
        <fullName evidence="2">PAC domain-containing protein</fullName>
    </recommendedName>
</protein>
<dbReference type="Pfam" id="PF07228">
    <property type="entry name" value="SpoIIE"/>
    <property type="match status" value="1"/>
</dbReference>
<reference evidence="3" key="1">
    <citation type="submission" date="2021-01" db="EMBL/GenBank/DDBJ databases">
        <title>Whole genome shotgun sequence of Planosporangium flavigriseum NBRC 105377.</title>
        <authorList>
            <person name="Komaki H."/>
            <person name="Tamura T."/>
        </authorList>
    </citation>
    <scope>NUCLEOTIDE SEQUENCE</scope>
    <source>
        <strain evidence="3">NBRC 105377</strain>
    </source>
</reference>
<dbReference type="PANTHER" id="PTHR43156">
    <property type="entry name" value="STAGE II SPORULATION PROTEIN E-RELATED"/>
    <property type="match status" value="1"/>
</dbReference>
<keyword evidence="4" id="KW-1185">Reference proteome</keyword>
<feature type="domain" description="PAC" evidence="2">
    <location>
        <begin position="112"/>
        <end position="164"/>
    </location>
</feature>
<proteinExistence type="predicted"/>
<evidence type="ECO:0000259" key="2">
    <source>
        <dbReference type="PROSITE" id="PS50113"/>
    </source>
</evidence>
<sequence>MPRWRVAGGALAGLLLGGASAVAAWRWVRAVAEVARDSAEQRLEDAQRLAGFASWEYDLATATMRFSRQLSAIVGVDHVVGSFAAAGAHVHPDDIARVRAARDDLVARHKPFTLEFRLVRRDGRVLDILSSGEAVRDESGRVVRLWGTIHDVTEQRAAERAAREAARRAEQTRAELEVEHQALQMFQRAMLPAELPRLGTVDVSAVYLPLAERIDIGGDWYDAFGLPDGRLALAVGDVTGHDLRAATVMGQVRNAVRAYATEHPDPGAVLARVNTLLARLPELDLVTMLYGVYDPIGHELVWSNAGHPPPLLRRGDTATLLTLEGGLLLGVVPDGESYPEHRLRLGPGDSVLWYTDGIVDHRSIDPAEALERLRRAYARAPGGAAELLGSVSTEMLANGPREDDVCLLVLRRAAEPANVVRDRREFAVS</sequence>
<dbReference type="RefSeq" id="WP_168076898.1">
    <property type="nucleotide sequence ID" value="NZ_BAAAQJ010000002.1"/>
</dbReference>
<dbReference type="Gene3D" id="3.30.450.20">
    <property type="entry name" value="PAS domain"/>
    <property type="match status" value="1"/>
</dbReference>